<evidence type="ECO:0000256" key="2">
    <source>
        <dbReference type="SAM" id="SignalP"/>
    </source>
</evidence>
<keyword evidence="2" id="KW-0732">Signal</keyword>
<dbReference type="Proteomes" id="UP001221519">
    <property type="component" value="Chromosome"/>
</dbReference>
<organism evidence="3 5">
    <name type="scientific">Paenibacillus urinalis</name>
    <dbReference type="NCBI Taxonomy" id="521520"/>
    <lineage>
        <taxon>Bacteria</taxon>
        <taxon>Bacillati</taxon>
        <taxon>Bacillota</taxon>
        <taxon>Bacilli</taxon>
        <taxon>Bacillales</taxon>
        <taxon>Paenibacillaceae</taxon>
        <taxon>Paenibacillus</taxon>
    </lineage>
</organism>
<feature type="signal peptide" evidence="2">
    <location>
        <begin position="1"/>
        <end position="26"/>
    </location>
</feature>
<keyword evidence="6" id="KW-1185">Reference proteome</keyword>
<dbReference type="RefSeq" id="WP_052512280.1">
    <property type="nucleotide sequence ID" value="NZ_CP118101.1"/>
</dbReference>
<dbReference type="Pfam" id="PF03401">
    <property type="entry name" value="TctC"/>
    <property type="match status" value="1"/>
</dbReference>
<dbReference type="EMBL" id="CP118108">
    <property type="protein sequence ID" value="WDI04441.1"/>
    <property type="molecule type" value="Genomic_DNA"/>
</dbReference>
<sequence length="345" mass="36912">MNRSYIAKAGKRLTTLAVLSSMFVLAACGGGTANEDAATNGSSADNYPSKPIEYVVPYAAGGGVDLVARVVADAVSEKWGQPVSVVNKAGGGGTTGAQYALGTNPDGYTVLANVVSNTSMMEASYASPAIKLEDQELVARIVEDAPTFTVKSDAEWENLNEFSEWVKQNPEQLSWTTSGVTGYATYVVAEWLNELGVDISQTRMIVTKGTAESLPMIAGGNAVLAVHPVSEVATMVNSGNLKILAIQSAERSPHFPDVPTTTEEGFTNLSATWWTGLSMPKGTPADIVQKWNDTLEELAADPEFQEKLAAMKMSSSYLSKDEFNEFITQETEYYGELADKFGLKK</sequence>
<evidence type="ECO:0000313" key="6">
    <source>
        <dbReference type="Proteomes" id="UP001221519"/>
    </source>
</evidence>
<gene>
    <name evidence="3" type="ORF">PUW23_11320</name>
    <name evidence="4" type="ORF">PUW25_11005</name>
</gene>
<dbReference type="InterPro" id="IPR042100">
    <property type="entry name" value="Bug_dom1"/>
</dbReference>
<dbReference type="Gene3D" id="3.40.190.10">
    <property type="entry name" value="Periplasmic binding protein-like II"/>
    <property type="match status" value="1"/>
</dbReference>
<feature type="chain" id="PRO_5044027759" evidence="2">
    <location>
        <begin position="27"/>
        <end position="345"/>
    </location>
</feature>
<dbReference type="PANTHER" id="PTHR42928:SF5">
    <property type="entry name" value="BLR1237 PROTEIN"/>
    <property type="match status" value="1"/>
</dbReference>
<dbReference type="InterPro" id="IPR005064">
    <property type="entry name" value="BUG"/>
</dbReference>
<name>A0AAX3N6L6_9BACL</name>
<evidence type="ECO:0000256" key="1">
    <source>
        <dbReference type="ARBA" id="ARBA00006987"/>
    </source>
</evidence>
<dbReference type="CDD" id="cd07012">
    <property type="entry name" value="PBP2_Bug_TTT"/>
    <property type="match status" value="1"/>
</dbReference>
<protein>
    <submittedName>
        <fullName evidence="3">Tripartite tricarboxylate transporter substrate binding protein</fullName>
    </submittedName>
</protein>
<dbReference type="SUPFAM" id="SSF53850">
    <property type="entry name" value="Periplasmic binding protein-like II"/>
    <property type="match status" value="1"/>
</dbReference>
<dbReference type="EMBL" id="CP118101">
    <property type="protein sequence ID" value="WDH84759.1"/>
    <property type="molecule type" value="Genomic_DNA"/>
</dbReference>
<comment type="similarity">
    <text evidence="1">Belongs to the UPF0065 (bug) family.</text>
</comment>
<evidence type="ECO:0000313" key="5">
    <source>
        <dbReference type="Proteomes" id="UP001220962"/>
    </source>
</evidence>
<dbReference type="PIRSF" id="PIRSF017082">
    <property type="entry name" value="YflP"/>
    <property type="match status" value="1"/>
</dbReference>
<evidence type="ECO:0000313" key="3">
    <source>
        <dbReference type="EMBL" id="WDH84759.1"/>
    </source>
</evidence>
<dbReference type="Gene3D" id="3.40.190.150">
    <property type="entry name" value="Bordetella uptake gene, domain 1"/>
    <property type="match status" value="1"/>
</dbReference>
<dbReference type="PROSITE" id="PS51257">
    <property type="entry name" value="PROKAR_LIPOPROTEIN"/>
    <property type="match status" value="1"/>
</dbReference>
<dbReference type="PANTHER" id="PTHR42928">
    <property type="entry name" value="TRICARBOXYLATE-BINDING PROTEIN"/>
    <property type="match status" value="1"/>
</dbReference>
<proteinExistence type="inferred from homology"/>
<dbReference type="AlphaFoldDB" id="A0AAX3N6L6"/>
<reference evidence="3 6" key="1">
    <citation type="submission" date="2023-02" db="EMBL/GenBank/DDBJ databases">
        <title>Pathogen: clinical or host-associated sample.</title>
        <authorList>
            <person name="Hergert J."/>
            <person name="Casey R."/>
            <person name="Wagner J."/>
            <person name="Young E.L."/>
            <person name="Oakeson K.F."/>
        </authorList>
    </citation>
    <scope>NUCLEOTIDE SEQUENCE</scope>
    <source>
        <strain evidence="4 6">2022CK-00829</strain>
        <strain evidence="3">2022CK-00830</strain>
    </source>
</reference>
<evidence type="ECO:0000313" key="4">
    <source>
        <dbReference type="EMBL" id="WDI04441.1"/>
    </source>
</evidence>
<dbReference type="Proteomes" id="UP001220962">
    <property type="component" value="Chromosome"/>
</dbReference>
<accession>A0AAX3N6L6</accession>